<dbReference type="GO" id="GO:0016740">
    <property type="term" value="F:transferase activity"/>
    <property type="evidence" value="ECO:0007669"/>
    <property type="project" value="UniProtKB-KW"/>
</dbReference>
<name>A0A3N1P1U8_9GAMM</name>
<evidence type="ECO:0000256" key="1">
    <source>
        <dbReference type="ARBA" id="ARBA00001913"/>
    </source>
</evidence>
<dbReference type="PROSITE" id="PS51257">
    <property type="entry name" value="PROKAR_LIPOPROTEIN"/>
    <property type="match status" value="1"/>
</dbReference>
<dbReference type="SUPFAM" id="SSF51445">
    <property type="entry name" value="(Trans)glycosidases"/>
    <property type="match status" value="1"/>
</dbReference>
<dbReference type="OrthoDB" id="9805159at2"/>
<feature type="chain" id="PRO_5017923156" evidence="4">
    <location>
        <begin position="20"/>
        <end position="554"/>
    </location>
</feature>
<dbReference type="InterPro" id="IPR006047">
    <property type="entry name" value="GH13_cat_dom"/>
</dbReference>
<keyword evidence="3 4" id="KW-0732">Signal</keyword>
<dbReference type="Gene3D" id="2.60.40.1180">
    <property type="entry name" value="Golgi alpha-mannosidase II"/>
    <property type="match status" value="1"/>
</dbReference>
<evidence type="ECO:0000313" key="6">
    <source>
        <dbReference type="EMBL" id="ROQ21568.1"/>
    </source>
</evidence>
<dbReference type="SUPFAM" id="SSF51011">
    <property type="entry name" value="Glycosyl hydrolase domain"/>
    <property type="match status" value="1"/>
</dbReference>
<evidence type="ECO:0000259" key="5">
    <source>
        <dbReference type="SMART" id="SM00642"/>
    </source>
</evidence>
<evidence type="ECO:0000256" key="2">
    <source>
        <dbReference type="ARBA" id="ARBA00022723"/>
    </source>
</evidence>
<dbReference type="GO" id="GO:0005975">
    <property type="term" value="P:carbohydrate metabolic process"/>
    <property type="evidence" value="ECO:0007669"/>
    <property type="project" value="InterPro"/>
</dbReference>
<dbReference type="PANTHER" id="PTHR10357">
    <property type="entry name" value="ALPHA-AMYLASE FAMILY MEMBER"/>
    <property type="match status" value="1"/>
</dbReference>
<dbReference type="InterPro" id="IPR013780">
    <property type="entry name" value="Glyco_hydro_b"/>
</dbReference>
<dbReference type="EMBL" id="RJUK01000001">
    <property type="protein sequence ID" value="ROQ21568.1"/>
    <property type="molecule type" value="Genomic_DNA"/>
</dbReference>
<dbReference type="AlphaFoldDB" id="A0A3N1P1U8"/>
<dbReference type="CDD" id="cd11339">
    <property type="entry name" value="AmyAc_bac_CMD_like_2"/>
    <property type="match status" value="1"/>
</dbReference>
<dbReference type="PANTHER" id="PTHR10357:SF215">
    <property type="entry name" value="ALPHA-AMYLASE 1"/>
    <property type="match status" value="1"/>
</dbReference>
<dbReference type="GO" id="GO:0046872">
    <property type="term" value="F:metal ion binding"/>
    <property type="evidence" value="ECO:0007669"/>
    <property type="project" value="UniProtKB-KW"/>
</dbReference>
<dbReference type="Pfam" id="PF00128">
    <property type="entry name" value="Alpha-amylase"/>
    <property type="match status" value="1"/>
</dbReference>
<evidence type="ECO:0000256" key="3">
    <source>
        <dbReference type="ARBA" id="ARBA00022729"/>
    </source>
</evidence>
<feature type="signal peptide" evidence="4">
    <location>
        <begin position="1"/>
        <end position="19"/>
    </location>
</feature>
<accession>A0A3N1P1U8</accession>
<organism evidence="6 7">
    <name type="scientific">Marinimicrobium koreense</name>
    <dbReference type="NCBI Taxonomy" id="306545"/>
    <lineage>
        <taxon>Bacteria</taxon>
        <taxon>Pseudomonadati</taxon>
        <taxon>Pseudomonadota</taxon>
        <taxon>Gammaproteobacteria</taxon>
        <taxon>Cellvibrionales</taxon>
        <taxon>Cellvibrionaceae</taxon>
        <taxon>Marinimicrobium</taxon>
    </lineage>
</organism>
<dbReference type="Gene3D" id="3.20.20.80">
    <property type="entry name" value="Glycosidases"/>
    <property type="match status" value="1"/>
</dbReference>
<dbReference type="SMART" id="SM00642">
    <property type="entry name" value="Aamy"/>
    <property type="match status" value="1"/>
</dbReference>
<protein>
    <submittedName>
        <fullName evidence="6">Cyclomaltodextrin glucanotransferase</fullName>
    </submittedName>
</protein>
<evidence type="ECO:0000313" key="7">
    <source>
        <dbReference type="Proteomes" id="UP000273643"/>
    </source>
</evidence>
<sequence>MTRALTTRLSILATSVALAACASTSTEERPHYYGTQEAFAEEAIYFLLTDRFVDGDPANNHEDQGGEFPTFDVPMPGPDGKEANVGYLGGDFKGILDNAEYLKSLGVTALWISPIVDNPNQAFNGGDPVGFAQPGDGGKTGFHGYWGTNFYKVDEHWESEGLSFADLTRRLREEHDMKVVLDIVANHSSPAYSMEEDQPMFGEVYGPNGELIADHENLEPEQLNPNNPLHAFYEREKDLAQLGKFDADNPAVMEYVVGAYLQWIDQGAAAFRIDTLRHKPHEFWKEFADRIREEHPDFFMFGESFVFDAEFLGEHTQPENGGLSLLDFPAQETLTKVFENPESDYSDILSYLHLEDSPYHNPYELVSFYENHDIRRMDGDTKAYINANNWLFTSRGIPSIYYGSEIGFMPGTKEHEGNRNYFGEAGIDQAKQHPIAENLSHIAHIRQESVALQKGLQANLDFDGDTASFLRVYQDEHQAQTALVLLNKGDEAASISVDRWLNEGEWRDADTGERFDVRDQLTLGVPGNGVRVLLFDGEVNNAQLAERLVELQAF</sequence>
<dbReference type="Proteomes" id="UP000273643">
    <property type="component" value="Unassembled WGS sequence"/>
</dbReference>
<comment type="cofactor">
    <cofactor evidence="1">
        <name>Ca(2+)</name>
        <dbReference type="ChEBI" id="CHEBI:29108"/>
    </cofactor>
</comment>
<keyword evidence="2" id="KW-0479">Metal-binding</keyword>
<keyword evidence="7" id="KW-1185">Reference proteome</keyword>
<feature type="domain" description="Glycosyl hydrolase family 13 catalytic" evidence="5">
    <location>
        <begin position="46"/>
        <end position="446"/>
    </location>
</feature>
<dbReference type="InterPro" id="IPR017853">
    <property type="entry name" value="GH"/>
</dbReference>
<keyword evidence="6" id="KW-0808">Transferase</keyword>
<gene>
    <name evidence="6" type="ORF">EDC38_2194</name>
</gene>
<comment type="caution">
    <text evidence="6">The sequence shown here is derived from an EMBL/GenBank/DDBJ whole genome shotgun (WGS) entry which is preliminary data.</text>
</comment>
<evidence type="ECO:0000256" key="4">
    <source>
        <dbReference type="SAM" id="SignalP"/>
    </source>
</evidence>
<reference evidence="6 7" key="1">
    <citation type="submission" date="2018-11" db="EMBL/GenBank/DDBJ databases">
        <title>Genomic Encyclopedia of Type Strains, Phase IV (KMG-IV): sequencing the most valuable type-strain genomes for metagenomic binning, comparative biology and taxonomic classification.</title>
        <authorList>
            <person name="Goeker M."/>
        </authorList>
    </citation>
    <scope>NUCLEOTIDE SEQUENCE [LARGE SCALE GENOMIC DNA]</scope>
    <source>
        <strain evidence="6 7">DSM 16974</strain>
    </source>
</reference>
<dbReference type="RefSeq" id="WP_123638543.1">
    <property type="nucleotide sequence ID" value="NZ_RJUK01000001.1"/>
</dbReference>
<proteinExistence type="predicted"/>